<evidence type="ECO:0000313" key="9">
    <source>
        <dbReference type="Proteomes" id="UP001626550"/>
    </source>
</evidence>
<dbReference type="Proteomes" id="UP001626550">
    <property type="component" value="Unassembled WGS sequence"/>
</dbReference>
<comment type="caution">
    <text evidence="8">The sequence shown here is derived from an EMBL/GenBank/DDBJ whole genome shotgun (WGS) entry which is preliminary data.</text>
</comment>
<dbReference type="GO" id="GO:0006364">
    <property type="term" value="P:rRNA processing"/>
    <property type="evidence" value="ECO:0007669"/>
    <property type="project" value="UniProtKB-KW"/>
</dbReference>
<accession>A0ABD2QL03</accession>
<protein>
    <submittedName>
        <fullName evidence="8">U3 snoRNP protein</fullName>
    </submittedName>
</protein>
<evidence type="ECO:0000256" key="7">
    <source>
        <dbReference type="SAM" id="MobiDB-lite"/>
    </source>
</evidence>
<dbReference type="SMART" id="SM00320">
    <property type="entry name" value="WD40"/>
    <property type="match status" value="5"/>
</dbReference>
<dbReference type="InterPro" id="IPR036322">
    <property type="entry name" value="WD40_repeat_dom_sf"/>
</dbReference>
<sequence>MTKSSRQEIKLNEEKYEIDAEFSINTEGNHAIPQLEPDSESEASSTDELHELEHDKSDEAAWEDESDEERPILGNTVPSVFRVKNKRALEEDEESDGDDVIFSKKILRKTTSQFLPIEPRLRIHNCCSANRERLARGRVTSCEFNPKVQMLMIGSYDTSLSFFKVDKKDCSFLRDRMFEAFPISDAKFTRDGEKVALTSMRSGTFRLYDVNSSRESRASQFQLKSDKNLYLSKIAMSPLGDTCALATSCGTVYLANIKGMERISTLICPGYIVDICFNSSGDNLYVTCSSGEVVIYDFRNSSQGAVFHRWTDFGNTTLSTAISRDKLHVACGTDSGHVNLYSTIDILKSSQPKPLTSLANLTTPVDLTLFHPRSEILAYASSKTDASLRMYHMQGQFTFQNVTQKLVGMRKPTSLGFSPNGKFLCVGQTNGIATLFSISHYEKY</sequence>
<reference evidence="8 9" key="1">
    <citation type="submission" date="2024-11" db="EMBL/GenBank/DDBJ databases">
        <title>Adaptive evolution of stress response genes in parasites aligns with host niche diversity.</title>
        <authorList>
            <person name="Hahn C."/>
            <person name="Resl P."/>
        </authorList>
    </citation>
    <scope>NUCLEOTIDE SEQUENCE [LARGE SCALE GENOMIC DNA]</scope>
    <source>
        <strain evidence="8">EGGRZ-B1_66</strain>
        <tissue evidence="8">Body</tissue>
    </source>
</reference>
<keyword evidence="2" id="KW-0698">rRNA processing</keyword>
<keyword evidence="9" id="KW-1185">Reference proteome</keyword>
<keyword evidence="4" id="KW-0677">Repeat</keyword>
<evidence type="ECO:0000256" key="1">
    <source>
        <dbReference type="ARBA" id="ARBA00004604"/>
    </source>
</evidence>
<keyword evidence="5" id="KW-0539">Nucleus</keyword>
<dbReference type="InterPro" id="IPR045161">
    <property type="entry name" value="Utp18"/>
</dbReference>
<dbReference type="PANTHER" id="PTHR18359:SF0">
    <property type="entry name" value="U3 SMALL NUCLEOLAR RNA-ASSOCIATED PROTEIN 18 HOMOLOG"/>
    <property type="match status" value="1"/>
</dbReference>
<gene>
    <name evidence="8" type="primary">UTP18</name>
    <name evidence="8" type="ORF">Ciccas_001910</name>
</gene>
<dbReference type="PANTHER" id="PTHR18359">
    <property type="entry name" value="WD-REPEAT PROTEIN-RELATED"/>
    <property type="match status" value="1"/>
</dbReference>
<evidence type="ECO:0000313" key="8">
    <source>
        <dbReference type="EMBL" id="KAL3319421.1"/>
    </source>
</evidence>
<dbReference type="GO" id="GO:0005730">
    <property type="term" value="C:nucleolus"/>
    <property type="evidence" value="ECO:0007669"/>
    <property type="project" value="UniProtKB-SubCell"/>
</dbReference>
<dbReference type="SUPFAM" id="SSF50978">
    <property type="entry name" value="WD40 repeat-like"/>
    <property type="match status" value="1"/>
</dbReference>
<proteinExistence type="inferred from homology"/>
<dbReference type="InterPro" id="IPR015943">
    <property type="entry name" value="WD40/YVTN_repeat-like_dom_sf"/>
</dbReference>
<dbReference type="AlphaFoldDB" id="A0ABD2QL03"/>
<keyword evidence="3" id="KW-0853">WD repeat</keyword>
<evidence type="ECO:0000256" key="2">
    <source>
        <dbReference type="ARBA" id="ARBA00022552"/>
    </source>
</evidence>
<evidence type="ECO:0000256" key="6">
    <source>
        <dbReference type="ARBA" id="ARBA00025767"/>
    </source>
</evidence>
<comment type="similarity">
    <text evidence="6">Belongs to the WD repeat UTP18 family.</text>
</comment>
<feature type="compositionally biased region" description="Basic and acidic residues" evidence="7">
    <location>
        <begin position="47"/>
        <end position="59"/>
    </location>
</feature>
<feature type="region of interest" description="Disordered" evidence="7">
    <location>
        <begin position="25"/>
        <end position="75"/>
    </location>
</feature>
<comment type="subcellular location">
    <subcellularLocation>
        <location evidence="1">Nucleus</location>
        <location evidence="1">Nucleolus</location>
    </subcellularLocation>
</comment>
<organism evidence="8 9">
    <name type="scientific">Cichlidogyrus casuarinus</name>
    <dbReference type="NCBI Taxonomy" id="1844966"/>
    <lineage>
        <taxon>Eukaryota</taxon>
        <taxon>Metazoa</taxon>
        <taxon>Spiralia</taxon>
        <taxon>Lophotrochozoa</taxon>
        <taxon>Platyhelminthes</taxon>
        <taxon>Monogenea</taxon>
        <taxon>Monopisthocotylea</taxon>
        <taxon>Dactylogyridea</taxon>
        <taxon>Ancyrocephalidae</taxon>
        <taxon>Cichlidogyrus</taxon>
    </lineage>
</organism>
<name>A0ABD2QL03_9PLAT</name>
<evidence type="ECO:0000256" key="4">
    <source>
        <dbReference type="ARBA" id="ARBA00022737"/>
    </source>
</evidence>
<dbReference type="InterPro" id="IPR001680">
    <property type="entry name" value="WD40_rpt"/>
</dbReference>
<dbReference type="Gene3D" id="2.130.10.10">
    <property type="entry name" value="YVTN repeat-like/Quinoprotein amine dehydrogenase"/>
    <property type="match status" value="1"/>
</dbReference>
<evidence type="ECO:0000256" key="5">
    <source>
        <dbReference type="ARBA" id="ARBA00023242"/>
    </source>
</evidence>
<dbReference type="EMBL" id="JBJKFK010000138">
    <property type="protein sequence ID" value="KAL3319421.1"/>
    <property type="molecule type" value="Genomic_DNA"/>
</dbReference>
<evidence type="ECO:0000256" key="3">
    <source>
        <dbReference type="ARBA" id="ARBA00022574"/>
    </source>
</evidence>